<feature type="domain" description="SusE outer membrane protein" evidence="1">
    <location>
        <begin position="24"/>
        <end position="118"/>
    </location>
</feature>
<protein>
    <submittedName>
        <fullName evidence="3">SusE domain-containing protein</fullName>
    </submittedName>
</protein>
<keyword evidence="4" id="KW-1185">Reference proteome</keyword>
<dbReference type="EMBL" id="JAGEVG010000011">
    <property type="protein sequence ID" value="MBO3098716.1"/>
    <property type="molecule type" value="Genomic_DNA"/>
</dbReference>
<name>A0ABS3STG7_9FLAO</name>
<evidence type="ECO:0000259" key="1">
    <source>
        <dbReference type="Pfam" id="PF14292"/>
    </source>
</evidence>
<gene>
    <name evidence="3" type="ORF">J4051_10575</name>
</gene>
<dbReference type="InterPro" id="IPR025970">
    <property type="entry name" value="SusE"/>
</dbReference>
<organism evidence="3 4">
    <name type="scientific">Gelidibacter pelagius</name>
    <dbReference type="NCBI Taxonomy" id="2819985"/>
    <lineage>
        <taxon>Bacteria</taxon>
        <taxon>Pseudomonadati</taxon>
        <taxon>Bacteroidota</taxon>
        <taxon>Flavobacteriia</taxon>
        <taxon>Flavobacteriales</taxon>
        <taxon>Flavobacteriaceae</taxon>
        <taxon>Gelidibacter</taxon>
    </lineage>
</organism>
<comment type="caution">
    <text evidence="3">The sequence shown here is derived from an EMBL/GenBank/DDBJ whole genome shotgun (WGS) entry which is preliminary data.</text>
</comment>
<dbReference type="CDD" id="cd12956">
    <property type="entry name" value="CBM_SusE-F_like"/>
    <property type="match status" value="3"/>
</dbReference>
<sequence length="448" mass="47988">MKNFKILSLFILAMIGLNSCETDDDVIFIAQEPGEFVLTNTLLSEYILTASTGSNLGERFTWNSADFGVPTNVSYDLQRSIIGDFSDAVLVGTTAGNEIAMTIGQMMAVATEAGLDNNPATPEPNTGSFAVRVRAYAGDGGSTTEIFSDAKTISVVLQEATTGGSGVSESTWGIVGSGYNDWGNAGLDGQFYTTSTANVFVAYATLLTGEIKFRENNDWANDFGDTGADGTLDAGGDNIAVTAGDYKITMNLNDNTYTMEPFSWGIVGSGYNDWGNDGPDAKFYYDYLTDTFKVGARLVDGEIKFRQNNQWVTDFGDNGADGTLDAGGDNIVVTPGHYTITLDFNSNEYTIEAGDVWGIVGSGYNDWGNDGSDFALTEVQPDIWVGDIATLIDGEIKFRLNNTWDSDFGDTGADGTLDAGGDNIVVTAGMYRIIMNLSDNTYKLNKVQ</sequence>
<accession>A0ABS3STG7</accession>
<reference evidence="3 4" key="1">
    <citation type="submission" date="2021-03" db="EMBL/GenBank/DDBJ databases">
        <title>Gelidibacter sp. nov., isolated from costal sediment.</title>
        <authorList>
            <person name="Lun K.-Y."/>
        </authorList>
    </citation>
    <scope>NUCLEOTIDE SEQUENCE [LARGE SCALE GENOMIC DNA]</scope>
    <source>
        <strain evidence="3 4">DF109</strain>
    </source>
</reference>
<dbReference type="Pfam" id="PF16411">
    <property type="entry name" value="SusF_SusE"/>
    <property type="match status" value="1"/>
</dbReference>
<dbReference type="Pfam" id="PF14292">
    <property type="entry name" value="SusE"/>
    <property type="match status" value="1"/>
</dbReference>
<dbReference type="Proteomes" id="UP000681315">
    <property type="component" value="Unassembled WGS sequence"/>
</dbReference>
<dbReference type="InterPro" id="IPR032187">
    <property type="entry name" value="SusF/SusE-like_C"/>
</dbReference>
<dbReference type="RefSeq" id="WP_208233842.1">
    <property type="nucleotide sequence ID" value="NZ_JAGEVG010000011.1"/>
</dbReference>
<evidence type="ECO:0000313" key="4">
    <source>
        <dbReference type="Proteomes" id="UP000681315"/>
    </source>
</evidence>
<dbReference type="Gene3D" id="2.60.40.3620">
    <property type="match status" value="3"/>
</dbReference>
<feature type="domain" description="Outer membrane protein SusF/SusE-like C-terminal" evidence="2">
    <location>
        <begin position="174"/>
        <end position="258"/>
    </location>
</feature>
<proteinExistence type="predicted"/>
<evidence type="ECO:0000259" key="2">
    <source>
        <dbReference type="Pfam" id="PF16411"/>
    </source>
</evidence>
<evidence type="ECO:0000313" key="3">
    <source>
        <dbReference type="EMBL" id="MBO3098716.1"/>
    </source>
</evidence>